<reference evidence="2" key="1">
    <citation type="submission" date="2022-11" db="UniProtKB">
        <authorList>
            <consortium name="WormBaseParasite"/>
        </authorList>
    </citation>
    <scope>IDENTIFICATION</scope>
</reference>
<organism evidence="1 2">
    <name type="scientific">Panagrolaimus sp. PS1159</name>
    <dbReference type="NCBI Taxonomy" id="55785"/>
    <lineage>
        <taxon>Eukaryota</taxon>
        <taxon>Metazoa</taxon>
        <taxon>Ecdysozoa</taxon>
        <taxon>Nematoda</taxon>
        <taxon>Chromadorea</taxon>
        <taxon>Rhabditida</taxon>
        <taxon>Tylenchina</taxon>
        <taxon>Panagrolaimomorpha</taxon>
        <taxon>Panagrolaimoidea</taxon>
        <taxon>Panagrolaimidae</taxon>
        <taxon>Panagrolaimus</taxon>
    </lineage>
</organism>
<dbReference type="Proteomes" id="UP000887580">
    <property type="component" value="Unplaced"/>
</dbReference>
<dbReference type="WBParaSite" id="PS1159_v2.g18390.t1">
    <property type="protein sequence ID" value="PS1159_v2.g18390.t1"/>
    <property type="gene ID" value="PS1159_v2.g18390"/>
</dbReference>
<evidence type="ECO:0000313" key="1">
    <source>
        <dbReference type="Proteomes" id="UP000887580"/>
    </source>
</evidence>
<evidence type="ECO:0000313" key="2">
    <source>
        <dbReference type="WBParaSite" id="PS1159_v2.g18390.t1"/>
    </source>
</evidence>
<protein>
    <submittedName>
        <fullName evidence="2">Nuclear receptor domain-containing protein</fullName>
    </submittedName>
</protein>
<name>A0AC35FKG7_9BILA</name>
<proteinExistence type="predicted"/>
<accession>A0AC35FKG7</accession>
<sequence>MVKIPCGICTTPIESGHHRYGGSSCDACASFFIRNASTQKDFKCVVGSNDCLKNASKLGKGCRRCRYDKCLDIGMSTNETIKIVKEVKQQETSLPLPAHYTQLTPESQVKETELEKNTVFAYIIDSVLNISLSSPTLTEEYLVEANQELITTSFTKVAGSSLTQLTEKIYYLRECLNFYQLLETNSLLFISLFCGFLIFYPAFLAIKPDNIKNEMVKNCKKPCIFTHTLFQKGFEISYDNIKSFFEIQNISPDPKKFKNAFDLINNCKRMRTKRNFEQIHQSLSKNVEIGYFYAYILLPLFFYFVCFYEDKFIPSIWIACYIMMMFYFTTQNFNEKVIGNFRWECDRDYTYFTKQFYKNFC</sequence>